<reference evidence="1 2" key="1">
    <citation type="submission" date="2019-03" db="EMBL/GenBank/DDBJ databases">
        <title>Genomic Encyclopedia of Type Strains, Phase IV (KMG-IV): sequencing the most valuable type-strain genomes for metagenomic binning, comparative biology and taxonomic classification.</title>
        <authorList>
            <person name="Goeker M."/>
        </authorList>
    </citation>
    <scope>NUCLEOTIDE SEQUENCE [LARGE SCALE GENOMIC DNA]</scope>
    <source>
        <strain evidence="1 2">DSM 103428</strain>
    </source>
</reference>
<sequence>MIAIAPLRLNAQEGLPDAPLPQWEMHETIVAMTPFDGGGQMSFPATPHQRTATVPSAPPHCQPYQSADAETRMCCQSDLHPFATFLQSQRSAPPTAREKFELAGRDTIDPFNLLTIVGTSAITAASNPHSVYGPGFEGWGKLSGVAFTQNATGEFFGTALIPSLMHQDPHYHRMPNASYRRRFFHAITQIAWTQGDHGAPMFNYATIVGSIAEEAVSDAYVPYRENGWSASGTRIGLALATDPIGNLITEFLPDLASHINFRVVFVQRIVNEITIQEGGAPSE</sequence>
<gene>
    <name evidence="1" type="ORF">C7378_2628</name>
</gene>
<dbReference type="Proteomes" id="UP000295210">
    <property type="component" value="Unassembled WGS sequence"/>
</dbReference>
<dbReference type="AlphaFoldDB" id="A0A4R1L4G5"/>
<name>A0A4R1L4G5_9BACT</name>
<comment type="caution">
    <text evidence="1">The sequence shown here is derived from an EMBL/GenBank/DDBJ whole genome shotgun (WGS) entry which is preliminary data.</text>
</comment>
<evidence type="ECO:0000313" key="1">
    <source>
        <dbReference type="EMBL" id="TCK71997.1"/>
    </source>
</evidence>
<organism evidence="1 2">
    <name type="scientific">Acidipila rosea</name>
    <dbReference type="NCBI Taxonomy" id="768535"/>
    <lineage>
        <taxon>Bacteria</taxon>
        <taxon>Pseudomonadati</taxon>
        <taxon>Acidobacteriota</taxon>
        <taxon>Terriglobia</taxon>
        <taxon>Terriglobales</taxon>
        <taxon>Acidobacteriaceae</taxon>
        <taxon>Acidipila</taxon>
    </lineage>
</organism>
<dbReference type="EMBL" id="SMGK01000004">
    <property type="protein sequence ID" value="TCK71997.1"/>
    <property type="molecule type" value="Genomic_DNA"/>
</dbReference>
<evidence type="ECO:0000313" key="2">
    <source>
        <dbReference type="Proteomes" id="UP000295210"/>
    </source>
</evidence>
<keyword evidence="2" id="KW-1185">Reference proteome</keyword>
<protein>
    <submittedName>
        <fullName evidence="1">Uncharacterized protein</fullName>
    </submittedName>
</protein>
<accession>A0A4R1L4G5</accession>
<proteinExistence type="predicted"/>